<dbReference type="PROSITE" id="PS00061">
    <property type="entry name" value="ADH_SHORT"/>
    <property type="match status" value="1"/>
</dbReference>
<sequence length="252" mass="25217">MSDIQDLKVVITGGAAGIGAATAAEFLTQGARVAVLDLTESPDEGVASFVCDITDEGATRAAIAAAAEALDGIDAIVNNAGIGAQGTVEDGDLDLWRKVLDVNVVGMACVTRAALPYLRASDRAAVVNMSSIVALVGLVQRAAYAASKGAVLALTKAMAADHVGEGIRVNCVAPGTVGTEWVGRLLANAADPVAERAALEGRQPMGRLVAPEDVAKAVVFLASPASGSVTGTCLSVDGGTSGIQLPRPTPAT</sequence>
<evidence type="ECO:0000313" key="4">
    <source>
        <dbReference type="EMBL" id="VZO35830.1"/>
    </source>
</evidence>
<feature type="domain" description="Ketoreductase" evidence="3">
    <location>
        <begin position="7"/>
        <end position="196"/>
    </location>
</feature>
<dbReference type="InterPro" id="IPR002347">
    <property type="entry name" value="SDR_fam"/>
</dbReference>
<dbReference type="InterPro" id="IPR020904">
    <property type="entry name" value="Sc_DH/Rdtase_CS"/>
</dbReference>
<dbReference type="InterPro" id="IPR057326">
    <property type="entry name" value="KR_dom"/>
</dbReference>
<dbReference type="SMART" id="SM00822">
    <property type="entry name" value="PKS_KR"/>
    <property type="match status" value="1"/>
</dbReference>
<proteinExistence type="inferred from homology"/>
<dbReference type="PANTHER" id="PTHR43477:SF1">
    <property type="entry name" value="DIHYDROANTICAPSIN 7-DEHYDROGENASE"/>
    <property type="match status" value="1"/>
</dbReference>
<dbReference type="InterPro" id="IPR051122">
    <property type="entry name" value="SDR_DHRS6-like"/>
</dbReference>
<protein>
    <submittedName>
        <fullName evidence="4">2-(S)-hydroxypropyl-CoM dehydrogenase</fullName>
        <ecNumber evidence="4">1.1.1.269</ecNumber>
    </submittedName>
</protein>
<dbReference type="Proteomes" id="UP000419743">
    <property type="component" value="Unassembled WGS sequence"/>
</dbReference>
<dbReference type="PANTHER" id="PTHR43477">
    <property type="entry name" value="DIHYDROANTICAPSIN 7-DEHYDROGENASE"/>
    <property type="match status" value="1"/>
</dbReference>
<gene>
    <name evidence="4" type="primary">xecE_1</name>
    <name evidence="4" type="ORF">HALOF300_01032</name>
</gene>
<dbReference type="InterPro" id="IPR036291">
    <property type="entry name" value="NAD(P)-bd_dom_sf"/>
</dbReference>
<evidence type="ECO:0000313" key="5">
    <source>
        <dbReference type="Proteomes" id="UP000419743"/>
    </source>
</evidence>
<dbReference type="GO" id="GO:0050575">
    <property type="term" value="F:2-(S)-hydroxypropyl-CoM dehydrogenase activity"/>
    <property type="evidence" value="ECO:0007669"/>
    <property type="project" value="UniProtKB-EC"/>
</dbReference>
<dbReference type="Pfam" id="PF13561">
    <property type="entry name" value="adh_short_C2"/>
    <property type="match status" value="1"/>
</dbReference>
<evidence type="ECO:0000256" key="1">
    <source>
        <dbReference type="ARBA" id="ARBA00006484"/>
    </source>
</evidence>
<keyword evidence="5" id="KW-1185">Reference proteome</keyword>
<comment type="caution">
    <text evidence="4">The sequence shown here is derived from an EMBL/GenBank/DDBJ whole genome shotgun (WGS) entry which is preliminary data.</text>
</comment>
<dbReference type="EMBL" id="CACRYJ010000016">
    <property type="protein sequence ID" value="VZO35830.1"/>
    <property type="molecule type" value="Genomic_DNA"/>
</dbReference>
<organism evidence="4 5">
    <name type="scientific">Occultella aeris</name>
    <dbReference type="NCBI Taxonomy" id="2761496"/>
    <lineage>
        <taxon>Bacteria</taxon>
        <taxon>Bacillati</taxon>
        <taxon>Actinomycetota</taxon>
        <taxon>Actinomycetes</taxon>
        <taxon>Micrococcales</taxon>
        <taxon>Ruaniaceae</taxon>
        <taxon>Occultella</taxon>
    </lineage>
</organism>
<keyword evidence="2 4" id="KW-0560">Oxidoreductase</keyword>
<dbReference type="EC" id="1.1.1.269" evidence="4"/>
<dbReference type="SUPFAM" id="SSF51735">
    <property type="entry name" value="NAD(P)-binding Rossmann-fold domains"/>
    <property type="match status" value="1"/>
</dbReference>
<reference evidence="4 5" key="1">
    <citation type="submission" date="2019-11" db="EMBL/GenBank/DDBJ databases">
        <authorList>
            <person name="Criscuolo A."/>
        </authorList>
    </citation>
    <scope>NUCLEOTIDE SEQUENCE [LARGE SCALE GENOMIC DNA]</scope>
    <source>
        <strain evidence="4">CIP111667</strain>
    </source>
</reference>
<dbReference type="Gene3D" id="3.40.50.720">
    <property type="entry name" value="NAD(P)-binding Rossmann-like Domain"/>
    <property type="match status" value="1"/>
</dbReference>
<dbReference type="RefSeq" id="WP_156739859.1">
    <property type="nucleotide sequence ID" value="NZ_CACRYJ010000016.1"/>
</dbReference>
<comment type="similarity">
    <text evidence="1">Belongs to the short-chain dehydrogenases/reductases (SDR) family.</text>
</comment>
<dbReference type="PRINTS" id="PR00080">
    <property type="entry name" value="SDRFAMILY"/>
</dbReference>
<evidence type="ECO:0000256" key="2">
    <source>
        <dbReference type="ARBA" id="ARBA00023002"/>
    </source>
</evidence>
<evidence type="ECO:0000259" key="3">
    <source>
        <dbReference type="SMART" id="SM00822"/>
    </source>
</evidence>
<accession>A0A7M4DFY7</accession>
<dbReference type="CDD" id="cd05233">
    <property type="entry name" value="SDR_c"/>
    <property type="match status" value="1"/>
</dbReference>
<dbReference type="FunFam" id="3.40.50.720:FF:000084">
    <property type="entry name" value="Short-chain dehydrogenase reductase"/>
    <property type="match status" value="1"/>
</dbReference>
<dbReference type="AlphaFoldDB" id="A0A7M4DFY7"/>
<name>A0A7M4DFY7_9MICO</name>
<dbReference type="PRINTS" id="PR00081">
    <property type="entry name" value="GDHRDH"/>
</dbReference>